<dbReference type="Gene3D" id="3.40.50.720">
    <property type="entry name" value="NAD(P)-binding Rossmann-like Domain"/>
    <property type="match status" value="1"/>
</dbReference>
<dbReference type="PANTHER" id="PTHR43000">
    <property type="entry name" value="DTDP-D-GLUCOSE 4,6-DEHYDRATASE-RELATED"/>
    <property type="match status" value="1"/>
</dbReference>
<comment type="caution">
    <text evidence="3">The sequence shown here is derived from an EMBL/GenBank/DDBJ whole genome shotgun (WGS) entry which is preliminary data.</text>
</comment>
<dbReference type="Gene3D" id="3.90.25.10">
    <property type="entry name" value="UDP-galactose 4-epimerase, domain 1"/>
    <property type="match status" value="1"/>
</dbReference>
<reference evidence="4" key="1">
    <citation type="journal article" date="2019" name="Int. J. Syst. Evol. Microbiol.">
        <title>The Global Catalogue of Microorganisms (GCM) 10K type strain sequencing project: providing services to taxonomists for standard genome sequencing and annotation.</title>
        <authorList>
            <consortium name="The Broad Institute Genomics Platform"/>
            <consortium name="The Broad Institute Genome Sequencing Center for Infectious Disease"/>
            <person name="Wu L."/>
            <person name="Ma J."/>
        </authorList>
    </citation>
    <scope>NUCLEOTIDE SEQUENCE [LARGE SCALE GENOMIC DNA]</scope>
    <source>
        <strain evidence="4">JCM 16949</strain>
    </source>
</reference>
<feature type="domain" description="NAD-dependent epimerase/dehydratase" evidence="2">
    <location>
        <begin position="3"/>
        <end position="230"/>
    </location>
</feature>
<evidence type="ECO:0000256" key="1">
    <source>
        <dbReference type="ARBA" id="ARBA00007637"/>
    </source>
</evidence>
<dbReference type="InterPro" id="IPR001509">
    <property type="entry name" value="Epimerase_deHydtase"/>
</dbReference>
<dbReference type="RefSeq" id="WP_344754217.1">
    <property type="nucleotide sequence ID" value="NZ_BAABAE010000002.1"/>
</dbReference>
<keyword evidence="4" id="KW-1185">Reference proteome</keyword>
<protein>
    <submittedName>
        <fullName evidence="3">SDR family NAD(P)-dependent oxidoreductase</fullName>
    </submittedName>
</protein>
<evidence type="ECO:0000259" key="2">
    <source>
        <dbReference type="Pfam" id="PF01370"/>
    </source>
</evidence>
<accession>A0ABP7FB74</accession>
<evidence type="ECO:0000313" key="4">
    <source>
        <dbReference type="Proteomes" id="UP001501004"/>
    </source>
</evidence>
<name>A0ABP7FB74_9MICO</name>
<dbReference type="Pfam" id="PF01370">
    <property type="entry name" value="Epimerase"/>
    <property type="match status" value="1"/>
</dbReference>
<comment type="similarity">
    <text evidence="1">Belongs to the NAD(P)-dependent epimerase/dehydratase family.</text>
</comment>
<sequence length="314" mass="33571">MRVLITGGAGFIGSNLVRFINQSTPEWEVVSIDDLSTGSATNLDGLRVTAVEGSILDQTLLDALIEDVDSIVHLAAIPSVPRSVAAPRPSHEANATGTLNVLEAARAGGVEQVIVASSSSVYGSNPVLPKTEFEWTRPMSPYGVSKLATEGYTLAYNFSYGMKNLAFRFFNVYGPGQAADHAYAAVIPKFLDAALSGMPLTIHGDGLQSRDFTYVDTVAAVITTAIAEHTHFNDPVNLAYGTNTTLLELIERLESAIGTTVERVHEEPRVGDVRASQSDGELIRTMFPGVTPVELDAGLASTVEWFRSQRRSGG</sequence>
<dbReference type="SUPFAM" id="SSF51735">
    <property type="entry name" value="NAD(P)-binding Rossmann-fold domains"/>
    <property type="match status" value="1"/>
</dbReference>
<evidence type="ECO:0000313" key="3">
    <source>
        <dbReference type="EMBL" id="GAA3735471.1"/>
    </source>
</evidence>
<dbReference type="EMBL" id="BAABAE010000002">
    <property type="protein sequence ID" value="GAA3735471.1"/>
    <property type="molecule type" value="Genomic_DNA"/>
</dbReference>
<dbReference type="Proteomes" id="UP001501004">
    <property type="component" value="Unassembled WGS sequence"/>
</dbReference>
<proteinExistence type="inferred from homology"/>
<dbReference type="InterPro" id="IPR036291">
    <property type="entry name" value="NAD(P)-bd_dom_sf"/>
</dbReference>
<gene>
    <name evidence="3" type="ORF">GCM10022239_09400</name>
</gene>
<organism evidence="3 4">
    <name type="scientific">Leifsonella bigeumensis</name>
    <dbReference type="NCBI Taxonomy" id="433643"/>
    <lineage>
        <taxon>Bacteria</taxon>
        <taxon>Bacillati</taxon>
        <taxon>Actinomycetota</taxon>
        <taxon>Actinomycetes</taxon>
        <taxon>Micrococcales</taxon>
        <taxon>Microbacteriaceae</taxon>
        <taxon>Leifsonella</taxon>
    </lineage>
</organism>